<accession>A0A087SXG4</accession>
<feature type="non-terminal residue" evidence="1">
    <location>
        <position position="108"/>
    </location>
</feature>
<keyword evidence="2" id="KW-1185">Reference proteome</keyword>
<name>A0A087SXG4_STEMI</name>
<dbReference type="OrthoDB" id="10030726at2759"/>
<dbReference type="OMA" id="RATNHRF"/>
<reference evidence="1 2" key="1">
    <citation type="submission" date="2013-11" db="EMBL/GenBank/DDBJ databases">
        <title>Genome sequencing of Stegodyphus mimosarum.</title>
        <authorList>
            <person name="Bechsgaard J."/>
        </authorList>
    </citation>
    <scope>NUCLEOTIDE SEQUENCE [LARGE SCALE GENOMIC DNA]</scope>
</reference>
<evidence type="ECO:0000313" key="1">
    <source>
        <dbReference type="EMBL" id="KFM57553.1"/>
    </source>
</evidence>
<gene>
    <name evidence="1" type="ORF">X975_18173</name>
</gene>
<proteinExistence type="predicted"/>
<dbReference type="Proteomes" id="UP000054359">
    <property type="component" value="Unassembled WGS sequence"/>
</dbReference>
<protein>
    <submittedName>
        <fullName evidence="1">Uncharacterized protein</fullName>
    </submittedName>
</protein>
<evidence type="ECO:0000313" key="2">
    <source>
        <dbReference type="Proteomes" id="UP000054359"/>
    </source>
</evidence>
<dbReference type="AlphaFoldDB" id="A0A087SXG4"/>
<sequence length="108" mass="12713">MHRSARERVSLATEKMKTRYDTRATNHRFNEGDKVWLWNPTRHKGLCPKLQSPWNGLYTVLNRLNDFVDRIQEEMDSTAPRLSVKIIVDSERLARYFTVYQIAEACAV</sequence>
<dbReference type="EMBL" id="KK112400">
    <property type="protein sequence ID" value="KFM57553.1"/>
    <property type="molecule type" value="Genomic_DNA"/>
</dbReference>
<organism evidence="1 2">
    <name type="scientific">Stegodyphus mimosarum</name>
    <name type="common">African social velvet spider</name>
    <dbReference type="NCBI Taxonomy" id="407821"/>
    <lineage>
        <taxon>Eukaryota</taxon>
        <taxon>Metazoa</taxon>
        <taxon>Ecdysozoa</taxon>
        <taxon>Arthropoda</taxon>
        <taxon>Chelicerata</taxon>
        <taxon>Arachnida</taxon>
        <taxon>Araneae</taxon>
        <taxon>Araneomorphae</taxon>
        <taxon>Entelegynae</taxon>
        <taxon>Eresoidea</taxon>
        <taxon>Eresidae</taxon>
        <taxon>Stegodyphus</taxon>
    </lineage>
</organism>